<dbReference type="RefSeq" id="WP_109560619.1">
    <property type="nucleotide sequence ID" value="NZ_MVHU01000003.1"/>
</dbReference>
<sequence length="118" mass="13270">MAEVFVIDRVLTKPGQARRFVDRYLTEYAPGATERGMTLRDVLVSPPIWFADQPNTVTITWSLPSPLAWWQMTWRGRTDPTLGQWWSSIEDLVVERTRSVAAAAGDVDALCAMEGTDV</sequence>
<accession>A0A1X0EEX9</accession>
<name>A0A1X0EEX9_9MYCO</name>
<comment type="caution">
    <text evidence="1">The sequence shown here is derived from an EMBL/GenBank/DDBJ whole genome shotgun (WGS) entry which is preliminary data.</text>
</comment>
<reference evidence="1 2" key="1">
    <citation type="submission" date="2017-02" db="EMBL/GenBank/DDBJ databases">
        <title>The new phylogeny of genus Mycobacterium.</title>
        <authorList>
            <person name="Tortoli E."/>
            <person name="Trovato A."/>
            <person name="Cirillo D.M."/>
        </authorList>
    </citation>
    <scope>NUCLEOTIDE SEQUENCE [LARGE SCALE GENOMIC DNA]</scope>
    <source>
        <strain evidence="1 2">DSM 45093</strain>
    </source>
</reference>
<gene>
    <name evidence="1" type="ORF">BST28_03165</name>
</gene>
<dbReference type="Proteomes" id="UP000192713">
    <property type="component" value="Unassembled WGS sequence"/>
</dbReference>
<dbReference type="AlphaFoldDB" id="A0A1X0EEX9"/>
<protein>
    <recommendedName>
        <fullName evidence="3">Superfamily II DNA helicase</fullName>
    </recommendedName>
</protein>
<organism evidence="1 2">
    <name type="scientific">Mycolicibacter kumamotonensis</name>
    <dbReference type="NCBI Taxonomy" id="354243"/>
    <lineage>
        <taxon>Bacteria</taxon>
        <taxon>Bacillati</taxon>
        <taxon>Actinomycetota</taxon>
        <taxon>Actinomycetes</taxon>
        <taxon>Mycobacteriales</taxon>
        <taxon>Mycobacteriaceae</taxon>
        <taxon>Mycolicibacter</taxon>
    </lineage>
</organism>
<evidence type="ECO:0000313" key="2">
    <source>
        <dbReference type="Proteomes" id="UP000192713"/>
    </source>
</evidence>
<dbReference type="EMBL" id="MVHU01000003">
    <property type="protein sequence ID" value="ORA82550.1"/>
    <property type="molecule type" value="Genomic_DNA"/>
</dbReference>
<evidence type="ECO:0008006" key="3">
    <source>
        <dbReference type="Google" id="ProtNLM"/>
    </source>
</evidence>
<proteinExistence type="predicted"/>
<evidence type="ECO:0000313" key="1">
    <source>
        <dbReference type="EMBL" id="ORA82550.1"/>
    </source>
</evidence>